<feature type="domain" description="HTH cro/C1-type" evidence="2">
    <location>
        <begin position="32"/>
        <end position="87"/>
    </location>
</feature>
<dbReference type="Pfam" id="PF01381">
    <property type="entry name" value="HTH_3"/>
    <property type="match status" value="1"/>
</dbReference>
<dbReference type="SUPFAM" id="SSF47413">
    <property type="entry name" value="lambda repressor-like DNA-binding domains"/>
    <property type="match status" value="1"/>
</dbReference>
<evidence type="ECO:0000313" key="3">
    <source>
        <dbReference type="EMBL" id="SMB85910.1"/>
    </source>
</evidence>
<dbReference type="GO" id="GO:0003677">
    <property type="term" value="F:DNA binding"/>
    <property type="evidence" value="ECO:0007669"/>
    <property type="project" value="InterPro"/>
</dbReference>
<dbReference type="RefSeq" id="WP_245808264.1">
    <property type="nucleotide sequence ID" value="NZ_FWWU01000008.1"/>
</dbReference>
<dbReference type="STRING" id="695939.SAMN00790413_03596"/>
<evidence type="ECO:0000259" key="2">
    <source>
        <dbReference type="PROSITE" id="PS50943"/>
    </source>
</evidence>
<sequence length="172" mass="18606">MPGNDETTTPADSTSARRGGGTLSAGEAGQRLRTYLRRLSMQQKELAAALGVDSSYVSRMVLGHINWTTGQYFGQIASHLRLTEAEIRELNPAAVVEMRSGQGGAGTPQGVDSEIPEALLEAGELYKHIDPRIADPQVQLALARAGFFGGGPQSPQDWIQYFNDIRQWLGHA</sequence>
<keyword evidence="4" id="KW-1185">Reference proteome</keyword>
<feature type="compositionally biased region" description="Polar residues" evidence="1">
    <location>
        <begin position="1"/>
        <end position="16"/>
    </location>
</feature>
<dbReference type="AlphaFoldDB" id="A0A1W1UY71"/>
<evidence type="ECO:0000256" key="1">
    <source>
        <dbReference type="SAM" id="MobiDB-lite"/>
    </source>
</evidence>
<dbReference type="CDD" id="cd00093">
    <property type="entry name" value="HTH_XRE"/>
    <property type="match status" value="1"/>
</dbReference>
<name>A0A1W1UY71_9DEIO</name>
<organism evidence="3 4">
    <name type="scientific">Deinococcus hopiensis KR-140</name>
    <dbReference type="NCBI Taxonomy" id="695939"/>
    <lineage>
        <taxon>Bacteria</taxon>
        <taxon>Thermotogati</taxon>
        <taxon>Deinococcota</taxon>
        <taxon>Deinococci</taxon>
        <taxon>Deinococcales</taxon>
        <taxon>Deinococcaceae</taxon>
        <taxon>Deinococcus</taxon>
    </lineage>
</organism>
<dbReference type="SMART" id="SM00530">
    <property type="entry name" value="HTH_XRE"/>
    <property type="match status" value="1"/>
</dbReference>
<reference evidence="3 4" key="1">
    <citation type="submission" date="2017-04" db="EMBL/GenBank/DDBJ databases">
        <authorList>
            <person name="Afonso C.L."/>
            <person name="Miller P.J."/>
            <person name="Scott M.A."/>
            <person name="Spackman E."/>
            <person name="Goraichik I."/>
            <person name="Dimitrov K.M."/>
            <person name="Suarez D.L."/>
            <person name="Swayne D.E."/>
        </authorList>
    </citation>
    <scope>NUCLEOTIDE SEQUENCE [LARGE SCALE GENOMIC DNA]</scope>
    <source>
        <strain evidence="3 4">KR-140</strain>
    </source>
</reference>
<feature type="region of interest" description="Disordered" evidence="1">
    <location>
        <begin position="1"/>
        <end position="27"/>
    </location>
</feature>
<evidence type="ECO:0000313" key="4">
    <source>
        <dbReference type="Proteomes" id="UP000192582"/>
    </source>
</evidence>
<dbReference type="Gene3D" id="1.10.260.40">
    <property type="entry name" value="lambda repressor-like DNA-binding domains"/>
    <property type="match status" value="1"/>
</dbReference>
<dbReference type="Proteomes" id="UP000192582">
    <property type="component" value="Unassembled WGS sequence"/>
</dbReference>
<accession>A0A1W1UY71</accession>
<dbReference type="InterPro" id="IPR010982">
    <property type="entry name" value="Lambda_DNA-bd_dom_sf"/>
</dbReference>
<dbReference type="InterPro" id="IPR001387">
    <property type="entry name" value="Cro/C1-type_HTH"/>
</dbReference>
<dbReference type="PROSITE" id="PS50943">
    <property type="entry name" value="HTH_CROC1"/>
    <property type="match status" value="1"/>
</dbReference>
<proteinExistence type="predicted"/>
<dbReference type="EMBL" id="FWWU01000008">
    <property type="protein sequence ID" value="SMB85910.1"/>
    <property type="molecule type" value="Genomic_DNA"/>
</dbReference>
<gene>
    <name evidence="3" type="ORF">SAMN00790413_03596</name>
</gene>
<protein>
    <submittedName>
        <fullName evidence="3">Predicted transcriptional regulators</fullName>
    </submittedName>
</protein>